<accession>A0AAJ6QMW5</accession>
<name>A0AAJ6QMW5_9ACAR</name>
<organism evidence="3 4">
    <name type="scientific">Galendromus occidentalis</name>
    <name type="common">western predatory mite</name>
    <dbReference type="NCBI Taxonomy" id="34638"/>
    <lineage>
        <taxon>Eukaryota</taxon>
        <taxon>Metazoa</taxon>
        <taxon>Ecdysozoa</taxon>
        <taxon>Arthropoda</taxon>
        <taxon>Chelicerata</taxon>
        <taxon>Arachnida</taxon>
        <taxon>Acari</taxon>
        <taxon>Parasitiformes</taxon>
        <taxon>Mesostigmata</taxon>
        <taxon>Gamasina</taxon>
        <taxon>Phytoseioidea</taxon>
        <taxon>Phytoseiidae</taxon>
        <taxon>Typhlodrominae</taxon>
        <taxon>Galendromus</taxon>
    </lineage>
</organism>
<keyword evidence="3" id="KW-1185">Reference proteome</keyword>
<dbReference type="Proteomes" id="UP000694867">
    <property type="component" value="Unplaced"/>
</dbReference>
<dbReference type="RefSeq" id="XP_003738067.1">
    <property type="nucleotide sequence ID" value="XM_003738019.1"/>
</dbReference>
<reference evidence="4" key="1">
    <citation type="submission" date="2025-08" db="UniProtKB">
        <authorList>
            <consortium name="RefSeq"/>
        </authorList>
    </citation>
    <scope>IDENTIFICATION</scope>
</reference>
<evidence type="ECO:0000313" key="3">
    <source>
        <dbReference type="Proteomes" id="UP000694867"/>
    </source>
</evidence>
<evidence type="ECO:0000256" key="1">
    <source>
        <dbReference type="SAM" id="MobiDB-lite"/>
    </source>
</evidence>
<feature type="transmembrane region" description="Helical" evidence="2">
    <location>
        <begin position="94"/>
        <end position="110"/>
    </location>
</feature>
<dbReference type="GeneID" id="100897809"/>
<feature type="compositionally biased region" description="Polar residues" evidence="1">
    <location>
        <begin position="1"/>
        <end position="16"/>
    </location>
</feature>
<protein>
    <submittedName>
        <fullName evidence="4">Uncharacterized protein LOC100897809</fullName>
    </submittedName>
</protein>
<evidence type="ECO:0000313" key="4">
    <source>
        <dbReference type="RefSeq" id="XP_003738067.1"/>
    </source>
</evidence>
<feature type="region of interest" description="Disordered" evidence="1">
    <location>
        <begin position="1"/>
        <end position="31"/>
    </location>
</feature>
<keyword evidence="2" id="KW-0472">Membrane</keyword>
<dbReference type="AlphaFoldDB" id="A0AAJ6QMW5"/>
<gene>
    <name evidence="4" type="primary">LOC100897809</name>
</gene>
<keyword evidence="2" id="KW-1133">Transmembrane helix</keyword>
<dbReference type="KEGG" id="goe:100897809"/>
<keyword evidence="2" id="KW-0812">Transmembrane</keyword>
<evidence type="ECO:0000256" key="2">
    <source>
        <dbReference type="SAM" id="Phobius"/>
    </source>
</evidence>
<sequence length="112" mass="12134">MDKLSQRTSSGQQTKSTRTRRDTLPVPAGEKTAIEELGSYESFGDLTRNRQKRYSYHAVGALALLALASSPYLWGGPWGFGGPWAYRYPGYPGYYPGYVPVAGAPAAAAAKK</sequence>
<feature type="transmembrane region" description="Helical" evidence="2">
    <location>
        <begin position="54"/>
        <end position="74"/>
    </location>
</feature>
<proteinExistence type="predicted"/>